<feature type="domain" description="UspA" evidence="2">
    <location>
        <begin position="138"/>
        <end position="272"/>
    </location>
</feature>
<proteinExistence type="inferred from homology"/>
<dbReference type="Gene3D" id="3.40.50.620">
    <property type="entry name" value="HUPs"/>
    <property type="match status" value="2"/>
</dbReference>
<dbReference type="Pfam" id="PF00582">
    <property type="entry name" value="Usp"/>
    <property type="match status" value="2"/>
</dbReference>
<dbReference type="AlphaFoldDB" id="A0A7Y6IK22"/>
<feature type="domain" description="UspA" evidence="2">
    <location>
        <begin position="5"/>
        <end position="128"/>
    </location>
</feature>
<dbReference type="EMBL" id="JABWGO010000001">
    <property type="protein sequence ID" value="NUW39471.1"/>
    <property type="molecule type" value="Genomic_DNA"/>
</dbReference>
<dbReference type="SUPFAM" id="SSF52402">
    <property type="entry name" value="Adenine nucleotide alpha hydrolases-like"/>
    <property type="match status" value="2"/>
</dbReference>
<dbReference type="InterPro" id="IPR014729">
    <property type="entry name" value="Rossmann-like_a/b/a_fold"/>
</dbReference>
<name>A0A7Y6IK22_9ACTN</name>
<evidence type="ECO:0000256" key="1">
    <source>
        <dbReference type="ARBA" id="ARBA00008791"/>
    </source>
</evidence>
<comment type="similarity">
    <text evidence="1">Belongs to the universal stress protein A family.</text>
</comment>
<reference evidence="3 4" key="1">
    <citation type="submission" date="2020-06" db="EMBL/GenBank/DDBJ databases">
        <authorList>
            <person name="Chanama M."/>
        </authorList>
    </citation>
    <scope>NUCLEOTIDE SEQUENCE [LARGE SCALE GENOMIC DNA]</scope>
    <source>
        <strain evidence="3 4">TBRC6557</strain>
    </source>
</reference>
<keyword evidence="4" id="KW-1185">Reference proteome</keyword>
<gene>
    <name evidence="3" type="ORF">HT134_04885</name>
</gene>
<organism evidence="3 4">
    <name type="scientific">Nonomuraea rhodomycinica</name>
    <dbReference type="NCBI Taxonomy" id="1712872"/>
    <lineage>
        <taxon>Bacteria</taxon>
        <taxon>Bacillati</taxon>
        <taxon>Actinomycetota</taxon>
        <taxon>Actinomycetes</taxon>
        <taxon>Streptosporangiales</taxon>
        <taxon>Streptosporangiaceae</taxon>
        <taxon>Nonomuraea</taxon>
    </lineage>
</organism>
<evidence type="ECO:0000313" key="3">
    <source>
        <dbReference type="EMBL" id="NUW39471.1"/>
    </source>
</evidence>
<sequence length="278" mass="28892">MAGWIVVGVDGSEPATAAVEWAAADARRRGLGLRIVRVCERWPGDAAKEYCAGVLRAAAGRARDVAPGVEVDTRMPAGEVTDLLVRESAEADSVVLGGRGLGGFAAMLLGSVGLAVAGHAAGPVVIVRGPAAVRHGEIVVGHDGSAHSRTAMVYAIDQARARGARLRVLYAWQPPLSAPFAEAYSGLLDEQFQRESQAAAERVAPWRERYPDVPIVHDEVCDHPVAALIKAAPAADLVVVGSRGLGGFASAVLGSVSHGVLHHVTCPVAVVRPRQPLS</sequence>
<dbReference type="InterPro" id="IPR006016">
    <property type="entry name" value="UspA"/>
</dbReference>
<dbReference type="PRINTS" id="PR01438">
    <property type="entry name" value="UNVRSLSTRESS"/>
</dbReference>
<protein>
    <submittedName>
        <fullName evidence="3">Universal stress protein</fullName>
    </submittedName>
</protein>
<dbReference type="Proteomes" id="UP000546126">
    <property type="component" value="Unassembled WGS sequence"/>
</dbReference>
<dbReference type="PANTHER" id="PTHR46268:SF6">
    <property type="entry name" value="UNIVERSAL STRESS PROTEIN UP12"/>
    <property type="match status" value="1"/>
</dbReference>
<accession>A0A7Y6IK22</accession>
<dbReference type="RefSeq" id="WP_175599010.1">
    <property type="nucleotide sequence ID" value="NZ_JABWGO010000001.1"/>
</dbReference>
<evidence type="ECO:0000259" key="2">
    <source>
        <dbReference type="Pfam" id="PF00582"/>
    </source>
</evidence>
<dbReference type="InterPro" id="IPR006015">
    <property type="entry name" value="Universal_stress_UspA"/>
</dbReference>
<dbReference type="PANTHER" id="PTHR46268">
    <property type="entry name" value="STRESS RESPONSE PROTEIN NHAX"/>
    <property type="match status" value="1"/>
</dbReference>
<comment type="caution">
    <text evidence="3">The sequence shown here is derived from an EMBL/GenBank/DDBJ whole genome shotgun (WGS) entry which is preliminary data.</text>
</comment>
<evidence type="ECO:0000313" key="4">
    <source>
        <dbReference type="Proteomes" id="UP000546126"/>
    </source>
</evidence>